<name>A0A514BSC6_9GAMM</name>
<dbReference type="Gene3D" id="2.60.40.10">
    <property type="entry name" value="Immunoglobulins"/>
    <property type="match status" value="1"/>
</dbReference>
<organism evidence="2 3">
    <name type="scientific">Marilutibacter alkalisoli</name>
    <dbReference type="NCBI Taxonomy" id="2591633"/>
    <lineage>
        <taxon>Bacteria</taxon>
        <taxon>Pseudomonadati</taxon>
        <taxon>Pseudomonadota</taxon>
        <taxon>Gammaproteobacteria</taxon>
        <taxon>Lysobacterales</taxon>
        <taxon>Lysobacteraceae</taxon>
        <taxon>Marilutibacter</taxon>
    </lineage>
</organism>
<sequence>MMDQIHFHVRRLCPLALAICAVLAAGPALAQRVVELTPNLVSLPASDLSLVTDAEGREWLRFAATSWNNGRGPLEVAAGPVETGSGKQQVYQVVYSSDGSSTLHYSGSMEYHEEHDHIHFNDFALYTLQPLNASGGSSRAGAKTTFCIMDNTRVDTSLPGASDTAFYTSCNKELQGMSVGWGDTYGAHLDGQAFDFSNYPDGLYQLRIEIDPKKLLVEESKSDNMSCLLFSVTRPSTVTVLDSSGNCTGVTSITPDSARMGTSVQVTISGFGFTPGMKVRFEGGNGPRPVASDVVLESDTDTVDTISATITVPYKKQPGRKPLWNLRVGDSVLFDAFLVTPH</sequence>
<evidence type="ECO:0000313" key="2">
    <source>
        <dbReference type="EMBL" id="QDH70302.1"/>
    </source>
</evidence>
<accession>A0A514BSC6</accession>
<dbReference type="KEGG" id="lyj:FKV23_09530"/>
<dbReference type="GO" id="GO:0016641">
    <property type="term" value="F:oxidoreductase activity, acting on the CH-NH2 group of donors, oxygen as acceptor"/>
    <property type="evidence" value="ECO:0007669"/>
    <property type="project" value="InterPro"/>
</dbReference>
<dbReference type="Pfam" id="PF01186">
    <property type="entry name" value="Lysyl_oxidase"/>
    <property type="match status" value="1"/>
</dbReference>
<dbReference type="GO" id="GO:0005507">
    <property type="term" value="F:copper ion binding"/>
    <property type="evidence" value="ECO:0007669"/>
    <property type="project" value="InterPro"/>
</dbReference>
<proteinExistence type="predicted"/>
<feature type="signal peptide" evidence="1">
    <location>
        <begin position="1"/>
        <end position="30"/>
    </location>
</feature>
<evidence type="ECO:0008006" key="4">
    <source>
        <dbReference type="Google" id="ProtNLM"/>
    </source>
</evidence>
<evidence type="ECO:0000313" key="3">
    <source>
        <dbReference type="Proteomes" id="UP000317199"/>
    </source>
</evidence>
<dbReference type="OrthoDB" id="284043at2"/>
<dbReference type="AlphaFoldDB" id="A0A514BSC6"/>
<keyword evidence="1" id="KW-0732">Signal</keyword>
<reference evidence="2 3" key="1">
    <citation type="submission" date="2019-06" db="EMBL/GenBank/DDBJ databases">
        <title>Lysobacter alkalisoli sp. nov. isolated from saline-alkali soil.</title>
        <authorList>
            <person name="Sun J.-Q."/>
            <person name="Xu L."/>
        </authorList>
    </citation>
    <scope>NUCLEOTIDE SEQUENCE [LARGE SCALE GENOMIC DNA]</scope>
    <source>
        <strain evidence="2 3">SJ-36</strain>
    </source>
</reference>
<dbReference type="EMBL" id="CP041242">
    <property type="protein sequence ID" value="QDH70302.1"/>
    <property type="molecule type" value="Genomic_DNA"/>
</dbReference>
<evidence type="ECO:0000256" key="1">
    <source>
        <dbReference type="SAM" id="SignalP"/>
    </source>
</evidence>
<dbReference type="InterPro" id="IPR013783">
    <property type="entry name" value="Ig-like_fold"/>
</dbReference>
<keyword evidence="3" id="KW-1185">Reference proteome</keyword>
<dbReference type="RefSeq" id="WP_141623637.1">
    <property type="nucleotide sequence ID" value="NZ_CP041242.1"/>
</dbReference>
<dbReference type="Proteomes" id="UP000317199">
    <property type="component" value="Chromosome"/>
</dbReference>
<feature type="chain" id="PRO_5022041848" description="IPT/TIG domain-containing protein" evidence="1">
    <location>
        <begin position="31"/>
        <end position="342"/>
    </location>
</feature>
<dbReference type="InterPro" id="IPR001695">
    <property type="entry name" value="Lysyl_oxidase"/>
</dbReference>
<protein>
    <recommendedName>
        <fullName evidence="4">IPT/TIG domain-containing protein</fullName>
    </recommendedName>
</protein>
<gene>
    <name evidence="2" type="ORF">FKV23_09530</name>
</gene>